<feature type="domain" description="DUF1565" evidence="2">
    <location>
        <begin position="30"/>
        <end position="69"/>
    </location>
</feature>
<dbReference type="OrthoDB" id="9763537at2"/>
<comment type="caution">
    <text evidence="5">The sequence shown here is derived from an EMBL/GenBank/DDBJ whole genome shotgun (WGS) entry which is preliminary data.</text>
</comment>
<name>A0A5C7AIA1_9FLAO</name>
<evidence type="ECO:0000313" key="6">
    <source>
        <dbReference type="Proteomes" id="UP000321790"/>
    </source>
</evidence>
<dbReference type="Pfam" id="PF18962">
    <property type="entry name" value="Por_Secre_tail"/>
    <property type="match status" value="1"/>
</dbReference>
<organism evidence="5 6">
    <name type="scientific">Seonamhaeicola algicola</name>
    <dbReference type="NCBI Taxonomy" id="1719036"/>
    <lineage>
        <taxon>Bacteria</taxon>
        <taxon>Pseudomonadati</taxon>
        <taxon>Bacteroidota</taxon>
        <taxon>Flavobacteriia</taxon>
        <taxon>Flavobacteriales</taxon>
        <taxon>Flavobacteriaceae</taxon>
    </lineage>
</organism>
<keyword evidence="6" id="KW-1185">Reference proteome</keyword>
<evidence type="ECO:0000259" key="4">
    <source>
        <dbReference type="Pfam" id="PF18962"/>
    </source>
</evidence>
<dbReference type="AlphaFoldDB" id="A0A5C7AIA1"/>
<dbReference type="Pfam" id="PF13229">
    <property type="entry name" value="Beta_helix"/>
    <property type="match status" value="1"/>
</dbReference>
<dbReference type="PANTHER" id="PTHR36453">
    <property type="entry name" value="SECRETED PROTEIN-RELATED"/>
    <property type="match status" value="1"/>
</dbReference>
<evidence type="ECO:0000259" key="3">
    <source>
        <dbReference type="Pfam" id="PF13229"/>
    </source>
</evidence>
<reference evidence="6" key="1">
    <citation type="submission" date="2019-08" db="EMBL/GenBank/DDBJ databases">
        <title>Seonamhaeicola sediminis sp. nov., isolated from marine sediment.</title>
        <authorList>
            <person name="Cao W.R."/>
        </authorList>
    </citation>
    <scope>NUCLEOTIDE SEQUENCE [LARGE SCALE GENOMIC DNA]</scope>
    <source>
        <strain evidence="6">Gy8</strain>
    </source>
</reference>
<feature type="domain" description="Secretion system C-terminal sorting" evidence="4">
    <location>
        <begin position="790"/>
        <end position="856"/>
    </location>
</feature>
<proteinExistence type="predicted"/>
<dbReference type="InterPro" id="IPR012334">
    <property type="entry name" value="Pectin_lyas_fold"/>
</dbReference>
<dbReference type="EMBL" id="VOSC01000033">
    <property type="protein sequence ID" value="TXE06295.1"/>
    <property type="molecule type" value="Genomic_DNA"/>
</dbReference>
<accession>A0A5C7AIA1</accession>
<dbReference type="SMART" id="SM00710">
    <property type="entry name" value="PbH1"/>
    <property type="match status" value="6"/>
</dbReference>
<dbReference type="NCBIfam" id="TIGR04183">
    <property type="entry name" value="Por_Secre_tail"/>
    <property type="match status" value="1"/>
</dbReference>
<dbReference type="InterPro" id="IPR006626">
    <property type="entry name" value="PbH1"/>
</dbReference>
<dbReference type="InterPro" id="IPR026444">
    <property type="entry name" value="Secre_tail"/>
</dbReference>
<evidence type="ECO:0000256" key="1">
    <source>
        <dbReference type="ARBA" id="ARBA00022729"/>
    </source>
</evidence>
<dbReference type="InterPro" id="IPR039448">
    <property type="entry name" value="Beta_helix"/>
</dbReference>
<dbReference type="SUPFAM" id="SSF51126">
    <property type="entry name" value="Pectin lyase-like"/>
    <property type="match status" value="1"/>
</dbReference>
<gene>
    <name evidence="5" type="ORF">FUA26_15090</name>
</gene>
<dbReference type="RefSeq" id="WP_147138020.1">
    <property type="nucleotide sequence ID" value="NZ_VOSC01000033.1"/>
</dbReference>
<keyword evidence="1" id="KW-0732">Signal</keyword>
<evidence type="ECO:0000259" key="2">
    <source>
        <dbReference type="Pfam" id="PF07602"/>
    </source>
</evidence>
<feature type="domain" description="Right handed beta helix" evidence="3">
    <location>
        <begin position="391"/>
        <end position="560"/>
    </location>
</feature>
<dbReference type="Gene3D" id="2.160.20.10">
    <property type="entry name" value="Single-stranded right-handed beta-helix, Pectin lyase-like"/>
    <property type="match status" value="2"/>
</dbReference>
<dbReference type="InterPro" id="IPR011050">
    <property type="entry name" value="Pectin_lyase_fold/virulence"/>
</dbReference>
<protein>
    <submittedName>
        <fullName evidence="5">T9SS type A sorting domain-containing protein</fullName>
    </submittedName>
</protein>
<evidence type="ECO:0000313" key="5">
    <source>
        <dbReference type="EMBL" id="TXE06295.1"/>
    </source>
</evidence>
<dbReference type="InterPro" id="IPR011459">
    <property type="entry name" value="DUF1565"/>
</dbReference>
<dbReference type="Proteomes" id="UP000321790">
    <property type="component" value="Unassembled WGS sequence"/>
</dbReference>
<dbReference type="PANTHER" id="PTHR36453:SF1">
    <property type="entry name" value="RIGHT HANDED BETA HELIX DOMAIN-CONTAINING PROTEIN"/>
    <property type="match status" value="1"/>
</dbReference>
<dbReference type="Pfam" id="PF07602">
    <property type="entry name" value="DUF1565"/>
    <property type="match status" value="1"/>
</dbReference>
<sequence length="862" mass="95361">MPSKIHLLFLLSFFLNISVFGQNTYYIATNGNDASTGAVDSPFKTFNKAITEMSAGDTCIIKEGVYDEEFVITKNGTASNYLTFKAADGENVQIRATKYVSGWQTHNDNIFKANVDMSIESRFRAVYHNNAYMDLARWPNNTDNNRWTVDCHPVENGDGSHFIVSGIQNIDWTGGLVYYLGAHSGASWTRKITASSSTRIDFTTVDTSKWPFSTHNPQTWRNYPSNNRGQLFLFNKLEALDYAREWYYDEVAKILYFQPADGVIPANDTVEYAARKYALEIKGDYIKIEGLNFFGGSVKIHNNADNNQILNCKVIHGSEGHDSLTNTSAQVGEASIEVLGDNTLVKGCTVNHSSVSGILVSGWAADDCILEGNTISNTDYVGIHASPIRTSGDNMKIIKNTIFNTGRDGMYVAGQNCEIAYNDVSASQKINSDSGVFYTVGNANLKNNEIHHNWFHDATAPAYSHNPSDPAKAAGIYLDNDSKGYTVHHNVVWNVSWSGYQVNWNNTHLDFYHNTIWNAERAMDSWDINGPQENNKIYNNFANTGDWFTKTATDFDIQNSPIFSESPFEDANAQNFMPKAGSSLVDAAQEITGFTKPFKGGGPDIGAYERGGTRWTAGVNAIEDTGEGEAWTINDTQFSIKINAENCPNSNSGKVTVVADIEENYVVTFNGTDSEFTKDITITDLAPNTYSLCIALKSTPNESQCYTVEVKEAQEITGKTSLKQEAYAVNIAQGTPPFNVSINNELVLQTYNYDFEVNVKQGDEVTVKSSKDCEGALIESIDYYKNITAYPNPTAGDFQFTLPVTNGNILVEIYNMQSQVVSSKIYSINAGVVTLSLQGKQPGVYFAKLVTKEPRIIKIVKE</sequence>